<dbReference type="InterPro" id="IPR029787">
    <property type="entry name" value="Nucleotide_cyclase"/>
</dbReference>
<dbReference type="InterPro" id="IPR041664">
    <property type="entry name" value="AAA_16"/>
</dbReference>
<feature type="region of interest" description="Disordered" evidence="3">
    <location>
        <begin position="1"/>
        <end position="27"/>
    </location>
</feature>
<dbReference type="InterPro" id="IPR001054">
    <property type="entry name" value="A/G_cyclase"/>
</dbReference>
<accession>A0ABN2YZ12</accession>
<dbReference type="SUPFAM" id="SSF55073">
    <property type="entry name" value="Nucleotide cyclase"/>
    <property type="match status" value="1"/>
</dbReference>
<protein>
    <submittedName>
        <fullName evidence="5">Adenylate/guanylate cyclase domain-containing protein</fullName>
    </submittedName>
</protein>
<dbReference type="SMART" id="SM00044">
    <property type="entry name" value="CYCc"/>
    <property type="match status" value="1"/>
</dbReference>
<dbReference type="EMBL" id="BAAAQQ010000014">
    <property type="protein sequence ID" value="GAA2134272.1"/>
    <property type="molecule type" value="Genomic_DNA"/>
</dbReference>
<proteinExistence type="predicted"/>
<keyword evidence="1" id="KW-0547">Nucleotide-binding</keyword>
<evidence type="ECO:0000256" key="2">
    <source>
        <dbReference type="ARBA" id="ARBA00022840"/>
    </source>
</evidence>
<dbReference type="InterPro" id="IPR027417">
    <property type="entry name" value="P-loop_NTPase"/>
</dbReference>
<dbReference type="Pfam" id="PF00211">
    <property type="entry name" value="Guanylate_cyc"/>
    <property type="match status" value="1"/>
</dbReference>
<name>A0ABN2YZ12_9ACTN</name>
<evidence type="ECO:0000256" key="1">
    <source>
        <dbReference type="ARBA" id="ARBA00022741"/>
    </source>
</evidence>
<dbReference type="Gene3D" id="1.25.40.10">
    <property type="entry name" value="Tetratricopeptide repeat domain"/>
    <property type="match status" value="1"/>
</dbReference>
<evidence type="ECO:0000313" key="6">
    <source>
        <dbReference type="Proteomes" id="UP001500575"/>
    </source>
</evidence>
<dbReference type="PANTHER" id="PTHR16305">
    <property type="entry name" value="TESTICULAR SOLUBLE ADENYLYL CYCLASE"/>
    <property type="match status" value="1"/>
</dbReference>
<dbReference type="Proteomes" id="UP001500575">
    <property type="component" value="Unassembled WGS sequence"/>
</dbReference>
<dbReference type="SMART" id="SM00028">
    <property type="entry name" value="TPR"/>
    <property type="match status" value="5"/>
</dbReference>
<dbReference type="InterPro" id="IPR019734">
    <property type="entry name" value="TPR_rpt"/>
</dbReference>
<sequence length="1239" mass="133366">MVEEVVQRPSRDPGGASGDVAAGATDSSDAVDDLATLDRAIASLEAQRGLLGDDVVDVALSSMRERREALTSRQVEQRRVVTVLFADLVGFTFLADDLDPEDTRAVVDTYFARWRRIIEEHGGEVEKFIGDAVMAVFGLRRSYEDDAERAVRASLAMLEDLQSLNAELAATYGLTLRMRVGIDTGDVVVSTLGRGDGAFVAVGSTVNRAARIQAAAPVDGVLVSDSTQRQVRRTFNLERRDAQTFKGFDEPVDTFAVVSERPRTFRPDRAAALEGVETETVGRGSELGALEEHLYVVAEARRWRFLTVVGDAGVGKSRLLEELDARLSEHPMVVWWFGGRASPSGRNRPLGLLRDVLSNRFAITESDDSDAVLAKLVAGLRASYDGGGEGDGGGGGEGDGEQAVADHTPDEQAAHDAHLIGAFLGFEVGDPGPGVPTDSQALRVAGTVALAEYFGRLADRNTVLVQLEDLHWADDGSLRWLEAASATLQDKPVLFVATARPQLLEERRDWGAAEHHVRMWLQPLARDDARRLVLDLLRLVDDVPPALVDRVLDAAGGNPFYVEELVTYLMDAGVIVRDEPRWRVEGDLASSVQVPSSLRGVLQARLDALDPLQRSVIQRASVLGRVYWDAAVAHLADPSVRGGTVDVGRVHDELRRRELVFERSDSTFSSAREFVFRHGLLRDVAYDGVLRAHRERYHRLAGEWVAETAARVGREDEFAAVVAEHLDKAGDPRAGAWYLRAGRQGASVHALEEASRLLGRCLELADRTGDDLQRFEALVARERVSDYLGDRAAQQADLATLEGLLARLPDDDDQPRRRTAVLIAKARVDFALGNYASAEADAGAAAGIAAGAGLGVVEAEAVLVHGKSLTWRGAGGGALESLTYALELARHHRANALVAESLRYLSMLANNEGRLEEALALAEESAAQFRADGDLEGEAMALAQGGATAYNLGRLREARAALEHALPIFRRSGHRYREAVVRGNLAAIVSAQGEYGVARDWLHEAIDTKRRLQDMESLCMDLLVLGLVEGATGGFDAAIAALEEARHIGASLEGRSQEIDAHSRLALVHLNRGDIKAAKSAARAAVKRAGSAASPLDLGTAHLAAGYVAMADANPRDAFSSFSEARRHYTIAGSDVLAREARAGTAAAQSALGHHPPAVAAVEALLPTLQTAGVEGCMRPTGMLLHVWQVLRDAGDPRAAAALRRSRRYLARTAERIGDDEMAAGFLALPTNQALLSAS</sequence>
<dbReference type="Gene3D" id="3.30.70.1230">
    <property type="entry name" value="Nucleotide cyclase"/>
    <property type="match status" value="1"/>
</dbReference>
<dbReference type="RefSeq" id="WP_344305685.1">
    <property type="nucleotide sequence ID" value="NZ_BAAAQQ010000014.1"/>
</dbReference>
<dbReference type="CDD" id="cd07302">
    <property type="entry name" value="CHD"/>
    <property type="match status" value="1"/>
</dbReference>
<dbReference type="PANTHER" id="PTHR16305:SF28">
    <property type="entry name" value="GUANYLATE CYCLASE DOMAIN-CONTAINING PROTEIN"/>
    <property type="match status" value="1"/>
</dbReference>
<dbReference type="SUPFAM" id="SSF52540">
    <property type="entry name" value="P-loop containing nucleoside triphosphate hydrolases"/>
    <property type="match status" value="1"/>
</dbReference>
<comment type="caution">
    <text evidence="5">The sequence shown here is derived from an EMBL/GenBank/DDBJ whole genome shotgun (WGS) entry which is preliminary data.</text>
</comment>
<keyword evidence="2" id="KW-0067">ATP-binding</keyword>
<evidence type="ECO:0000256" key="3">
    <source>
        <dbReference type="SAM" id="MobiDB-lite"/>
    </source>
</evidence>
<dbReference type="Pfam" id="PF13424">
    <property type="entry name" value="TPR_12"/>
    <property type="match status" value="1"/>
</dbReference>
<gene>
    <name evidence="5" type="ORF">GCM10009843_40580</name>
</gene>
<keyword evidence="6" id="KW-1185">Reference proteome</keyword>
<dbReference type="PROSITE" id="PS50125">
    <property type="entry name" value="GUANYLATE_CYCLASE_2"/>
    <property type="match status" value="1"/>
</dbReference>
<evidence type="ECO:0000259" key="4">
    <source>
        <dbReference type="PROSITE" id="PS50125"/>
    </source>
</evidence>
<reference evidence="5 6" key="1">
    <citation type="journal article" date="2019" name="Int. J. Syst. Evol. Microbiol.">
        <title>The Global Catalogue of Microorganisms (GCM) 10K type strain sequencing project: providing services to taxonomists for standard genome sequencing and annotation.</title>
        <authorList>
            <consortium name="The Broad Institute Genomics Platform"/>
            <consortium name="The Broad Institute Genome Sequencing Center for Infectious Disease"/>
            <person name="Wu L."/>
            <person name="Ma J."/>
        </authorList>
    </citation>
    <scope>NUCLEOTIDE SEQUENCE [LARGE SCALE GENOMIC DNA]</scope>
    <source>
        <strain evidence="5 6">JCM 16021</strain>
    </source>
</reference>
<feature type="compositionally biased region" description="Basic and acidic residues" evidence="3">
    <location>
        <begin position="1"/>
        <end position="11"/>
    </location>
</feature>
<feature type="domain" description="Guanylate cyclase" evidence="4">
    <location>
        <begin position="82"/>
        <end position="213"/>
    </location>
</feature>
<organism evidence="5 6">
    <name type="scientific">Nocardioides bigeumensis</name>
    <dbReference type="NCBI Taxonomy" id="433657"/>
    <lineage>
        <taxon>Bacteria</taxon>
        <taxon>Bacillati</taxon>
        <taxon>Actinomycetota</taxon>
        <taxon>Actinomycetes</taxon>
        <taxon>Propionibacteriales</taxon>
        <taxon>Nocardioidaceae</taxon>
        <taxon>Nocardioides</taxon>
    </lineage>
</organism>
<evidence type="ECO:0000313" key="5">
    <source>
        <dbReference type="EMBL" id="GAA2134272.1"/>
    </source>
</evidence>
<dbReference type="Pfam" id="PF13191">
    <property type="entry name" value="AAA_16"/>
    <property type="match status" value="1"/>
</dbReference>
<dbReference type="SUPFAM" id="SSF48452">
    <property type="entry name" value="TPR-like"/>
    <property type="match status" value="1"/>
</dbReference>
<dbReference type="InterPro" id="IPR011990">
    <property type="entry name" value="TPR-like_helical_dom_sf"/>
</dbReference>